<dbReference type="Proteomes" id="UP000675881">
    <property type="component" value="Chromosome 3"/>
</dbReference>
<keyword evidence="3" id="KW-1185">Reference proteome</keyword>
<feature type="compositionally biased region" description="Low complexity" evidence="1">
    <location>
        <begin position="43"/>
        <end position="56"/>
    </location>
</feature>
<evidence type="ECO:0000256" key="1">
    <source>
        <dbReference type="SAM" id="MobiDB-lite"/>
    </source>
</evidence>
<reference evidence="2" key="1">
    <citation type="submission" date="2021-02" db="EMBL/GenBank/DDBJ databases">
        <authorList>
            <person name="Bekaert M."/>
        </authorList>
    </citation>
    <scope>NUCLEOTIDE SEQUENCE</scope>
    <source>
        <strain evidence="2">IoA-00</strain>
    </source>
</reference>
<proteinExistence type="predicted"/>
<evidence type="ECO:0000313" key="2">
    <source>
        <dbReference type="EMBL" id="CAF2905702.1"/>
    </source>
</evidence>
<gene>
    <name evidence="2" type="ORF">LSAA_8006</name>
</gene>
<protein>
    <submittedName>
        <fullName evidence="2">(salmon louse) hypothetical protein</fullName>
    </submittedName>
</protein>
<evidence type="ECO:0000313" key="3">
    <source>
        <dbReference type="Proteomes" id="UP000675881"/>
    </source>
</evidence>
<accession>A0A7R8H6X4</accession>
<name>A0A7R8H6X4_LEPSM</name>
<dbReference type="AlphaFoldDB" id="A0A7R8H6X4"/>
<feature type="region of interest" description="Disordered" evidence="1">
    <location>
        <begin position="43"/>
        <end position="82"/>
    </location>
</feature>
<dbReference type="OrthoDB" id="26184at2759"/>
<dbReference type="EMBL" id="HG994582">
    <property type="protein sequence ID" value="CAF2905702.1"/>
    <property type="molecule type" value="Genomic_DNA"/>
</dbReference>
<sequence>MGEGKFEARLRLDQGSMNTNKKICQSLDSGLRLNKVSKVSLSSNTFQNSNTSSQGNKSQQRVHVNDFNPFDGEDSAAPLDKNNPFYSKYLTPDVTTLKVTESSSQLKKKIFI</sequence>
<organism evidence="2 3">
    <name type="scientific">Lepeophtheirus salmonis</name>
    <name type="common">Salmon louse</name>
    <name type="synonym">Caligus salmonis</name>
    <dbReference type="NCBI Taxonomy" id="72036"/>
    <lineage>
        <taxon>Eukaryota</taxon>
        <taxon>Metazoa</taxon>
        <taxon>Ecdysozoa</taxon>
        <taxon>Arthropoda</taxon>
        <taxon>Crustacea</taxon>
        <taxon>Multicrustacea</taxon>
        <taxon>Hexanauplia</taxon>
        <taxon>Copepoda</taxon>
        <taxon>Siphonostomatoida</taxon>
        <taxon>Caligidae</taxon>
        <taxon>Lepeophtheirus</taxon>
    </lineage>
</organism>